<evidence type="ECO:0000256" key="1">
    <source>
        <dbReference type="HAMAP-Rule" id="MF_00688"/>
    </source>
</evidence>
<organism evidence="2 3">
    <name type="scientific">Pacificimonas pallii</name>
    <dbReference type="NCBI Taxonomy" id="2827236"/>
    <lineage>
        <taxon>Bacteria</taxon>
        <taxon>Pseudomonadati</taxon>
        <taxon>Pseudomonadota</taxon>
        <taxon>Alphaproteobacteria</taxon>
        <taxon>Sphingomonadales</taxon>
        <taxon>Sphingosinicellaceae</taxon>
        <taxon>Pacificimonas</taxon>
    </lineage>
</organism>
<name>A0ABS6SGL0_9SPHN</name>
<dbReference type="EMBL" id="JAGSPA010000004">
    <property type="protein sequence ID" value="MBV7257547.1"/>
    <property type="molecule type" value="Genomic_DNA"/>
</dbReference>
<dbReference type="HAMAP" id="MF_00688">
    <property type="entry name" value="Leu_Phe_trans"/>
    <property type="match status" value="1"/>
</dbReference>
<dbReference type="PANTHER" id="PTHR30098">
    <property type="entry name" value="LEUCYL/PHENYLALANYL-TRNA--PROTEIN TRANSFERASE"/>
    <property type="match status" value="1"/>
</dbReference>
<comment type="catalytic activity">
    <reaction evidence="1">
        <text>N-terminal L-arginyl-[protein] + L-leucyl-tRNA(Leu) = N-terminal L-leucyl-L-arginyl-[protein] + tRNA(Leu) + H(+)</text>
        <dbReference type="Rhea" id="RHEA:50416"/>
        <dbReference type="Rhea" id="RHEA-COMP:9613"/>
        <dbReference type="Rhea" id="RHEA-COMP:9622"/>
        <dbReference type="Rhea" id="RHEA-COMP:12672"/>
        <dbReference type="Rhea" id="RHEA-COMP:12673"/>
        <dbReference type="ChEBI" id="CHEBI:15378"/>
        <dbReference type="ChEBI" id="CHEBI:64719"/>
        <dbReference type="ChEBI" id="CHEBI:78442"/>
        <dbReference type="ChEBI" id="CHEBI:78494"/>
        <dbReference type="ChEBI" id="CHEBI:133044"/>
        <dbReference type="EC" id="2.3.2.6"/>
    </reaction>
</comment>
<evidence type="ECO:0000313" key="3">
    <source>
        <dbReference type="Proteomes" id="UP000722336"/>
    </source>
</evidence>
<proteinExistence type="inferred from homology"/>
<dbReference type="EC" id="2.3.2.6" evidence="1"/>
<keyword evidence="1 2" id="KW-0808">Transferase</keyword>
<gene>
    <name evidence="1 2" type="primary">aat</name>
    <name evidence="2" type="ORF">KCG44_12200</name>
</gene>
<comment type="catalytic activity">
    <reaction evidence="1">
        <text>N-terminal L-lysyl-[protein] + L-leucyl-tRNA(Leu) = N-terminal L-leucyl-L-lysyl-[protein] + tRNA(Leu) + H(+)</text>
        <dbReference type="Rhea" id="RHEA:12340"/>
        <dbReference type="Rhea" id="RHEA-COMP:9613"/>
        <dbReference type="Rhea" id="RHEA-COMP:9622"/>
        <dbReference type="Rhea" id="RHEA-COMP:12670"/>
        <dbReference type="Rhea" id="RHEA-COMP:12671"/>
        <dbReference type="ChEBI" id="CHEBI:15378"/>
        <dbReference type="ChEBI" id="CHEBI:65249"/>
        <dbReference type="ChEBI" id="CHEBI:78442"/>
        <dbReference type="ChEBI" id="CHEBI:78494"/>
        <dbReference type="ChEBI" id="CHEBI:133043"/>
        <dbReference type="EC" id="2.3.2.6"/>
    </reaction>
</comment>
<comment type="catalytic activity">
    <reaction evidence="1">
        <text>L-phenylalanyl-tRNA(Phe) + an N-terminal L-alpha-aminoacyl-[protein] = an N-terminal L-phenylalanyl-L-alpha-aminoacyl-[protein] + tRNA(Phe)</text>
        <dbReference type="Rhea" id="RHEA:43632"/>
        <dbReference type="Rhea" id="RHEA-COMP:9668"/>
        <dbReference type="Rhea" id="RHEA-COMP:9699"/>
        <dbReference type="Rhea" id="RHEA-COMP:10636"/>
        <dbReference type="Rhea" id="RHEA-COMP:10637"/>
        <dbReference type="ChEBI" id="CHEBI:78442"/>
        <dbReference type="ChEBI" id="CHEBI:78531"/>
        <dbReference type="ChEBI" id="CHEBI:78597"/>
        <dbReference type="ChEBI" id="CHEBI:83561"/>
        <dbReference type="EC" id="2.3.2.6"/>
    </reaction>
</comment>
<dbReference type="GO" id="GO:0008914">
    <property type="term" value="F:leucyl-tRNA--protein transferase activity"/>
    <property type="evidence" value="ECO:0007669"/>
    <property type="project" value="UniProtKB-EC"/>
</dbReference>
<keyword evidence="1 2" id="KW-0012">Acyltransferase</keyword>
<protein>
    <recommendedName>
        <fullName evidence="1">Leucyl/phenylalanyl-tRNA--protein transferase</fullName>
        <ecNumber evidence="1">2.3.2.6</ecNumber>
    </recommendedName>
    <alternativeName>
        <fullName evidence="1">L/F-transferase</fullName>
    </alternativeName>
    <alternativeName>
        <fullName evidence="1">Leucyltransferase</fullName>
    </alternativeName>
    <alternativeName>
        <fullName evidence="1">Phenyalanyltransferase</fullName>
    </alternativeName>
</protein>
<dbReference type="PANTHER" id="PTHR30098:SF2">
    <property type="entry name" value="LEUCYL_PHENYLALANYL-TRNA--PROTEIN TRANSFERASE"/>
    <property type="match status" value="1"/>
</dbReference>
<comment type="similarity">
    <text evidence="1">Belongs to the L/F-transferase family.</text>
</comment>
<comment type="function">
    <text evidence="1">Functions in the N-end rule pathway of protein degradation where it conjugates Leu, Phe and, less efficiently, Met from aminoacyl-tRNAs to the N-termini of proteins containing an N-terminal arginine or lysine.</text>
</comment>
<dbReference type="NCBIfam" id="TIGR00667">
    <property type="entry name" value="aat"/>
    <property type="match status" value="1"/>
</dbReference>
<comment type="caution">
    <text evidence="2">The sequence shown here is derived from an EMBL/GenBank/DDBJ whole genome shotgun (WGS) entry which is preliminary data.</text>
</comment>
<reference evidence="2 3" key="1">
    <citation type="submission" date="2021-04" db="EMBL/GenBank/DDBJ databases">
        <authorList>
            <person name="Pira H."/>
            <person name="Risdian C."/>
            <person name="Wink J."/>
        </authorList>
    </citation>
    <scope>NUCLEOTIDE SEQUENCE [LARGE SCALE GENOMIC DNA]</scope>
    <source>
        <strain evidence="2 3">WHA3</strain>
    </source>
</reference>
<accession>A0ABS6SGL0</accession>
<dbReference type="RefSeq" id="WP_218446395.1">
    <property type="nucleotide sequence ID" value="NZ_JAGSPA010000004.1"/>
</dbReference>
<dbReference type="Proteomes" id="UP000722336">
    <property type="component" value="Unassembled WGS sequence"/>
</dbReference>
<evidence type="ECO:0000313" key="2">
    <source>
        <dbReference type="EMBL" id="MBV7257547.1"/>
    </source>
</evidence>
<keyword evidence="3" id="KW-1185">Reference proteome</keyword>
<keyword evidence="1" id="KW-0963">Cytoplasm</keyword>
<comment type="subcellular location">
    <subcellularLocation>
        <location evidence="1">Cytoplasm</location>
    </subcellularLocation>
</comment>
<dbReference type="InterPro" id="IPR004616">
    <property type="entry name" value="Leu/Phe-tRNA_Trfase"/>
</dbReference>
<dbReference type="Pfam" id="PF03588">
    <property type="entry name" value="Leu_Phe_trans"/>
    <property type="match status" value="1"/>
</dbReference>
<sequence>MTGRLTPNVLLSAYASGVFPMAESERDRDIFWVDPKERGILPLDQFHFPRSAVKLLRQERFEHRVDSAFHDVVAACADRRGGTWINDEIRDAYSALHDGGHAHSIECWQQGKLVGGLYGVRLQGAFFGESMFTRVTGASKVALAHLVARMRMGGFQLLDTQFLTDHLAQFGAIEIPRALYRQRLRLALGAPADFGYFTRMVSGPVSGQSILQALTQTS</sequence>